<accession>Q11BT2</accession>
<gene>
    <name evidence="2" type="ordered locus">Meso_3775</name>
</gene>
<feature type="region of interest" description="Disordered" evidence="1">
    <location>
        <begin position="63"/>
        <end position="91"/>
    </location>
</feature>
<organism evidence="2">
    <name type="scientific">Chelativorans sp. (strain BNC1)</name>
    <dbReference type="NCBI Taxonomy" id="266779"/>
    <lineage>
        <taxon>Bacteria</taxon>
        <taxon>Pseudomonadati</taxon>
        <taxon>Pseudomonadota</taxon>
        <taxon>Alphaproteobacteria</taxon>
        <taxon>Hyphomicrobiales</taxon>
        <taxon>Phyllobacteriaceae</taxon>
        <taxon>Chelativorans</taxon>
    </lineage>
</organism>
<dbReference type="KEGG" id="mes:Meso_3775"/>
<dbReference type="STRING" id="266779.Meso_3775"/>
<evidence type="ECO:0000313" key="2">
    <source>
        <dbReference type="EMBL" id="ABG65143.1"/>
    </source>
</evidence>
<reference evidence="2" key="1">
    <citation type="submission" date="2006-06" db="EMBL/GenBank/DDBJ databases">
        <title>Complete sequence of chromosome of Chelativorans sp. BNC1.</title>
        <authorList>
            <consortium name="US DOE Joint Genome Institute"/>
            <person name="Copeland A."/>
            <person name="Lucas S."/>
            <person name="Lapidus A."/>
            <person name="Barry K."/>
            <person name="Detter J.C."/>
            <person name="Glavina del Rio T."/>
            <person name="Hammon N."/>
            <person name="Israni S."/>
            <person name="Dalin E."/>
            <person name="Tice H."/>
            <person name="Pitluck S."/>
            <person name="Chertkov O."/>
            <person name="Brettin T."/>
            <person name="Bruce D."/>
            <person name="Han C."/>
            <person name="Tapia R."/>
            <person name="Gilna P."/>
            <person name="Schmutz J."/>
            <person name="Larimer F."/>
            <person name="Land M."/>
            <person name="Hauser L."/>
            <person name="Kyrpides N."/>
            <person name="Mikhailova N."/>
            <person name="Richardson P."/>
        </authorList>
    </citation>
    <scope>NUCLEOTIDE SEQUENCE</scope>
    <source>
        <strain evidence="2">BNC1</strain>
    </source>
</reference>
<proteinExistence type="predicted"/>
<evidence type="ECO:0000256" key="1">
    <source>
        <dbReference type="SAM" id="MobiDB-lite"/>
    </source>
</evidence>
<feature type="region of interest" description="Disordered" evidence="1">
    <location>
        <begin position="1"/>
        <end position="34"/>
    </location>
</feature>
<protein>
    <submittedName>
        <fullName evidence="2">Uncharacterized protein</fullName>
    </submittedName>
</protein>
<dbReference type="HOGENOM" id="CLU_2421606_0_0_5"/>
<dbReference type="AlphaFoldDB" id="Q11BT2"/>
<sequence length="91" mass="9881">MAEKSAMLSPRCSCQNRRLKKSRHRHHRRSIGDTLHARSVVLQVSKNSKIAAPVAAVAARNSAITSARSLPPTDSPVSRGQSRHPAFSIST</sequence>
<dbReference type="EMBL" id="CP000390">
    <property type="protein sequence ID" value="ABG65143.1"/>
    <property type="molecule type" value="Genomic_DNA"/>
</dbReference>
<feature type="compositionally biased region" description="Basic residues" evidence="1">
    <location>
        <begin position="17"/>
        <end position="29"/>
    </location>
</feature>
<name>Q11BT2_CHESB</name>